<comment type="caution">
    <text evidence="1">The sequence shown here is derived from an EMBL/GenBank/DDBJ whole genome shotgun (WGS) entry which is preliminary data.</text>
</comment>
<dbReference type="RefSeq" id="WP_020885610.1">
    <property type="nucleotide sequence ID" value="NZ_ATHI01000001.1"/>
</dbReference>
<accession>S7THA5</accession>
<keyword evidence="2" id="KW-1185">Reference proteome</keyword>
<dbReference type="Proteomes" id="UP000014975">
    <property type="component" value="Unassembled WGS sequence"/>
</dbReference>
<reference evidence="1 2" key="1">
    <citation type="journal article" date="2013" name="Genome Announc.">
        <title>Draft genome sequences for three mercury-methylating, sulfate-reducing bacteria.</title>
        <authorList>
            <person name="Brown S.D."/>
            <person name="Hurt R.A.Jr."/>
            <person name="Gilmour C.C."/>
            <person name="Elias D.A."/>
        </authorList>
    </citation>
    <scope>NUCLEOTIDE SEQUENCE [LARGE SCALE GENOMIC DNA]</scope>
    <source>
        <strain evidence="1 2">DSM 16529</strain>
    </source>
</reference>
<gene>
    <name evidence="1" type="ORF">dsat_1724</name>
</gene>
<dbReference type="PATRIC" id="fig|1121439.3.peg.108"/>
<proteinExistence type="predicted"/>
<name>S7THA5_9BACT</name>
<evidence type="ECO:0000313" key="2">
    <source>
        <dbReference type="Proteomes" id="UP000014975"/>
    </source>
</evidence>
<evidence type="ECO:0000313" key="1">
    <source>
        <dbReference type="EMBL" id="EPR36196.1"/>
    </source>
</evidence>
<dbReference type="AlphaFoldDB" id="S7THA5"/>
<evidence type="ECO:0008006" key="3">
    <source>
        <dbReference type="Google" id="ProtNLM"/>
    </source>
</evidence>
<dbReference type="EMBL" id="ATHI01000001">
    <property type="protein sequence ID" value="EPR36196.1"/>
    <property type="molecule type" value="Genomic_DNA"/>
</dbReference>
<organism evidence="1 2">
    <name type="scientific">Alkalidesulfovibrio alkalitolerans DSM 16529</name>
    <dbReference type="NCBI Taxonomy" id="1121439"/>
    <lineage>
        <taxon>Bacteria</taxon>
        <taxon>Pseudomonadati</taxon>
        <taxon>Thermodesulfobacteriota</taxon>
        <taxon>Desulfovibrionia</taxon>
        <taxon>Desulfovibrionales</taxon>
        <taxon>Desulfovibrionaceae</taxon>
        <taxon>Alkalidesulfovibrio</taxon>
    </lineage>
</organism>
<sequence length="95" mass="10123">MKVTIIIPPKVRGKWIVREDKYVAPGNKQIVPRTAQQLAERIGRCSVVGAGSVVTRDVPAHSIVGGVPARILGTVAVEGDAVEFYTTSGANGERR</sequence>
<dbReference type="InterPro" id="IPR011004">
    <property type="entry name" value="Trimer_LpxA-like_sf"/>
</dbReference>
<dbReference type="SUPFAM" id="SSF51161">
    <property type="entry name" value="Trimeric LpxA-like enzymes"/>
    <property type="match status" value="1"/>
</dbReference>
<dbReference type="STRING" id="1121439.dsat_1724"/>
<dbReference type="Gene3D" id="2.160.10.10">
    <property type="entry name" value="Hexapeptide repeat proteins"/>
    <property type="match status" value="1"/>
</dbReference>
<protein>
    <recommendedName>
        <fullName evidence="3">Transferase hexapeptide repeat containing protein</fullName>
    </recommendedName>
</protein>